<accession>A0A1H1KZB7</accession>
<dbReference type="AlphaFoldDB" id="A0A1H1KZB7"/>
<dbReference type="Pfam" id="PF13405">
    <property type="entry name" value="EF-hand_6"/>
    <property type="match status" value="1"/>
</dbReference>
<protein>
    <submittedName>
        <fullName evidence="3">EF hand</fullName>
    </submittedName>
</protein>
<evidence type="ECO:0000313" key="3">
    <source>
        <dbReference type="EMBL" id="SDR67623.1"/>
    </source>
</evidence>
<dbReference type="Proteomes" id="UP000198858">
    <property type="component" value="Chromosome I"/>
</dbReference>
<dbReference type="InterPro" id="IPR002048">
    <property type="entry name" value="EF_hand_dom"/>
</dbReference>
<keyword evidence="4" id="KW-1185">Reference proteome</keyword>
<dbReference type="InterPro" id="IPR011992">
    <property type="entry name" value="EF-hand-dom_pair"/>
</dbReference>
<organism evidence="3 4">
    <name type="scientific">Christiangramia echinicola</name>
    <dbReference type="NCBI Taxonomy" id="279359"/>
    <lineage>
        <taxon>Bacteria</taxon>
        <taxon>Pseudomonadati</taxon>
        <taxon>Bacteroidota</taxon>
        <taxon>Flavobacteriia</taxon>
        <taxon>Flavobacteriales</taxon>
        <taxon>Flavobacteriaceae</taxon>
        <taxon>Christiangramia</taxon>
    </lineage>
</organism>
<reference evidence="3 4" key="1">
    <citation type="submission" date="2016-10" db="EMBL/GenBank/DDBJ databases">
        <authorList>
            <person name="Varghese N."/>
            <person name="Submissions S."/>
        </authorList>
    </citation>
    <scope>NUCLEOTIDE SEQUENCE [LARGE SCALE GENOMIC DNA]</scope>
    <source>
        <strain evidence="3 4">Mar_2010_102</strain>
    </source>
</reference>
<feature type="chain" id="PRO_5009252954" evidence="1">
    <location>
        <begin position="23"/>
        <end position="93"/>
    </location>
</feature>
<feature type="domain" description="EF-hand" evidence="2">
    <location>
        <begin position="55"/>
        <end position="90"/>
    </location>
</feature>
<dbReference type="Gene3D" id="1.10.238.10">
    <property type="entry name" value="EF-hand"/>
    <property type="match status" value="1"/>
</dbReference>
<dbReference type="PROSITE" id="PS00018">
    <property type="entry name" value="EF_HAND_1"/>
    <property type="match status" value="1"/>
</dbReference>
<keyword evidence="1" id="KW-0732">Signal</keyword>
<dbReference type="RefSeq" id="WP_197677849.1">
    <property type="nucleotide sequence ID" value="NZ_LT629745.1"/>
</dbReference>
<evidence type="ECO:0000259" key="2">
    <source>
        <dbReference type="PROSITE" id="PS50222"/>
    </source>
</evidence>
<dbReference type="GO" id="GO:0005509">
    <property type="term" value="F:calcium ion binding"/>
    <property type="evidence" value="ECO:0007669"/>
    <property type="project" value="InterPro"/>
</dbReference>
<sequence>MNLKKGMLVLVFILGSVVVSTAQSQNKKERKAPPTFAQLLKEMDANEDGKLAEKEIKGPLKENFDTVDADEDGYITEEEFKKAPKPKGRSKKK</sequence>
<gene>
    <name evidence="3" type="ORF">SAMN04488552_0421</name>
</gene>
<evidence type="ECO:0000256" key="1">
    <source>
        <dbReference type="SAM" id="SignalP"/>
    </source>
</evidence>
<dbReference type="PROSITE" id="PS50222">
    <property type="entry name" value="EF_HAND_2"/>
    <property type="match status" value="1"/>
</dbReference>
<dbReference type="SUPFAM" id="SSF47473">
    <property type="entry name" value="EF-hand"/>
    <property type="match status" value="1"/>
</dbReference>
<dbReference type="EMBL" id="LT629745">
    <property type="protein sequence ID" value="SDR67623.1"/>
    <property type="molecule type" value="Genomic_DNA"/>
</dbReference>
<dbReference type="InterPro" id="IPR018247">
    <property type="entry name" value="EF_Hand_1_Ca_BS"/>
</dbReference>
<proteinExistence type="predicted"/>
<dbReference type="STRING" id="1250231.SAMN04488552_0421"/>
<feature type="signal peptide" evidence="1">
    <location>
        <begin position="1"/>
        <end position="22"/>
    </location>
</feature>
<name>A0A1H1KZB7_9FLAO</name>
<evidence type="ECO:0000313" key="4">
    <source>
        <dbReference type="Proteomes" id="UP000198858"/>
    </source>
</evidence>